<gene>
    <name evidence="5" type="ORF">PL78_12465</name>
</gene>
<dbReference type="InterPro" id="IPR000259">
    <property type="entry name" value="Adhesion_dom_fimbrial"/>
</dbReference>
<comment type="subcellular location">
    <subcellularLocation>
        <location evidence="1">Fimbrium</location>
    </subcellularLocation>
</comment>
<dbReference type="EMBL" id="CP010029">
    <property type="protein sequence ID" value="ANI30636.1"/>
    <property type="molecule type" value="Genomic_DNA"/>
</dbReference>
<accession>A0ABM6BM53</accession>
<dbReference type="PANTHER" id="PTHR33420:SF14">
    <property type="entry name" value="TYPE 1 FIMBRIN D-MANNOSE SPECIFIC ADHESIN"/>
    <property type="match status" value="1"/>
</dbReference>
<reference evidence="5 6" key="1">
    <citation type="journal article" date="2016" name="Toxins">
        <title>The Draft Genome Sequence of the Yersinia entomophaga Entomopathogenic Type Strain MH96T.</title>
        <authorList>
            <person name="Hurst M.R."/>
            <person name="Beattie A."/>
            <person name="Altermann E."/>
            <person name="Moraga R.M."/>
            <person name="Harper L.A."/>
            <person name="Calder J."/>
            <person name="Laugraud A."/>
        </authorList>
    </citation>
    <scope>NUCLEOTIDE SEQUENCE [LARGE SCALE GENOMIC DNA]</scope>
    <source>
        <strain evidence="5 6">MH96</strain>
    </source>
</reference>
<dbReference type="InterPro" id="IPR050263">
    <property type="entry name" value="Bact_Fimbrial_Adh_Pro"/>
</dbReference>
<keyword evidence="6" id="KW-1185">Reference proteome</keyword>
<evidence type="ECO:0000256" key="2">
    <source>
        <dbReference type="ARBA" id="ARBA00006671"/>
    </source>
</evidence>
<evidence type="ECO:0000313" key="6">
    <source>
        <dbReference type="Proteomes" id="UP000266744"/>
    </source>
</evidence>
<evidence type="ECO:0000256" key="3">
    <source>
        <dbReference type="ARBA" id="ARBA00023263"/>
    </source>
</evidence>
<evidence type="ECO:0000259" key="4">
    <source>
        <dbReference type="Pfam" id="PF00419"/>
    </source>
</evidence>
<keyword evidence="3" id="KW-0281">Fimbrium</keyword>
<sequence length="319" mass="34643">MFASINYIFLSRKYNKTGLMLVISIIFCSYLNGAKAAKSPVCNANRAVGVVNFDDISIRRDMAHSPKIIVKTVSGINVNCPGKTHQGIYVKSMLGVSSIGINNYFDTNLLGVKIKWSLQPNNLSPQEMNVGSMRGIGVRKNFTGKFYISVDKNADSGVVNPIKIILARQDEKGFNTDEILFSYEIPSFKVTAKTCEVRTPQIDVPMGAVLKNTFKGVGSTSGERSFDIEVQCSGGVQATIIWQGGSSNGVIKADSTSTSAGVGIQIVERDAPLVFDTEQPLGSLSTLTQLPYKARFYQTENRIAAGSLMTTATFTVNYK</sequence>
<dbReference type="Gene3D" id="2.60.40.1090">
    <property type="entry name" value="Fimbrial-type adhesion domain"/>
    <property type="match status" value="1"/>
</dbReference>
<dbReference type="PANTHER" id="PTHR33420">
    <property type="entry name" value="FIMBRIAL SUBUNIT ELFA-RELATED"/>
    <property type="match status" value="1"/>
</dbReference>
<dbReference type="Proteomes" id="UP000266744">
    <property type="component" value="Chromosome"/>
</dbReference>
<name>A0ABM6BM53_YERET</name>
<protein>
    <recommendedName>
        <fullName evidence="4">Fimbrial-type adhesion domain-containing protein</fullName>
    </recommendedName>
</protein>
<dbReference type="InterPro" id="IPR036937">
    <property type="entry name" value="Adhesion_dom_fimbrial_sf"/>
</dbReference>
<dbReference type="Pfam" id="PF00419">
    <property type="entry name" value="Fimbrial"/>
    <property type="match status" value="1"/>
</dbReference>
<organism evidence="5 6">
    <name type="scientific">Yersinia entomophaga</name>
    <dbReference type="NCBI Taxonomy" id="935293"/>
    <lineage>
        <taxon>Bacteria</taxon>
        <taxon>Pseudomonadati</taxon>
        <taxon>Pseudomonadota</taxon>
        <taxon>Gammaproteobacteria</taxon>
        <taxon>Enterobacterales</taxon>
        <taxon>Yersiniaceae</taxon>
        <taxon>Yersinia</taxon>
    </lineage>
</organism>
<evidence type="ECO:0000256" key="1">
    <source>
        <dbReference type="ARBA" id="ARBA00004561"/>
    </source>
</evidence>
<feature type="domain" description="Fimbrial-type adhesion" evidence="4">
    <location>
        <begin position="190"/>
        <end position="319"/>
    </location>
</feature>
<evidence type="ECO:0000313" key="5">
    <source>
        <dbReference type="EMBL" id="ANI30636.1"/>
    </source>
</evidence>
<dbReference type="SUPFAM" id="SSF49401">
    <property type="entry name" value="Bacterial adhesins"/>
    <property type="match status" value="1"/>
</dbReference>
<dbReference type="InterPro" id="IPR008966">
    <property type="entry name" value="Adhesion_dom_sf"/>
</dbReference>
<dbReference type="RefSeq" id="WP_064515955.1">
    <property type="nucleotide sequence ID" value="NZ_CP010029.1"/>
</dbReference>
<comment type="similarity">
    <text evidence="2">Belongs to the fimbrial protein family.</text>
</comment>
<proteinExistence type="inferred from homology"/>